<dbReference type="CDD" id="cd04660">
    <property type="entry name" value="nsLTP_like"/>
    <property type="match status" value="1"/>
</dbReference>
<feature type="domain" description="Bifunctional inhibitor/plant lipid transfer protein/seed storage helical" evidence="1">
    <location>
        <begin position="7"/>
        <end position="80"/>
    </location>
</feature>
<dbReference type="Gene3D" id="1.10.110.10">
    <property type="entry name" value="Plant lipid-transfer and hydrophobic proteins"/>
    <property type="match status" value="1"/>
</dbReference>
<accession>A0A445M8D4</accession>
<gene>
    <name evidence="2" type="ORF">BHM03_00000316</name>
</gene>
<name>A0A445M8D4_ENSVE</name>
<dbReference type="Proteomes" id="UP000290560">
    <property type="component" value="Unassembled WGS sequence"/>
</dbReference>
<dbReference type="GO" id="GO:0009627">
    <property type="term" value="P:systemic acquired resistance"/>
    <property type="evidence" value="ECO:0007669"/>
    <property type="project" value="InterPro"/>
</dbReference>
<protein>
    <recommendedName>
        <fullName evidence="1">Bifunctional inhibitor/plant lipid transfer protein/seed storage helical domain-containing protein</fullName>
    </recommendedName>
</protein>
<proteinExistence type="predicted"/>
<dbReference type="InterPro" id="IPR044741">
    <property type="entry name" value="NsLTP-like"/>
</dbReference>
<dbReference type="PANTHER" id="PTHR33122:SF60">
    <property type="entry name" value="LIPID-TRANSFER PROTEIN DIR1-RELATED"/>
    <property type="match status" value="1"/>
</dbReference>
<dbReference type="InterPro" id="IPR039265">
    <property type="entry name" value="DIR1-like"/>
</dbReference>
<reference evidence="2" key="1">
    <citation type="journal article" date="2018" name="Data Brief">
        <title>Genome sequence data from 17 accessions of Ensete ventricosum, a staple food crop for millions in Ethiopia.</title>
        <authorList>
            <person name="Yemataw Z."/>
            <person name="Muzemil S."/>
            <person name="Ambachew D."/>
            <person name="Tripathi L."/>
            <person name="Tesfaye K."/>
            <person name="Chala A."/>
            <person name="Farbos A."/>
            <person name="O'Neill P."/>
            <person name="Moore K."/>
            <person name="Grant M."/>
            <person name="Studholme D.J."/>
        </authorList>
    </citation>
    <scope>NUCLEOTIDE SEQUENCE [LARGE SCALE GENOMIC DNA]</scope>
    <source>
        <tissue evidence="2">Leaf</tissue>
    </source>
</reference>
<dbReference type="AlphaFoldDB" id="A0A445M8D4"/>
<dbReference type="GO" id="GO:0005504">
    <property type="term" value="F:fatty acid binding"/>
    <property type="evidence" value="ECO:0007669"/>
    <property type="project" value="InterPro"/>
</dbReference>
<dbReference type="SUPFAM" id="SSF47699">
    <property type="entry name" value="Bifunctional inhibitor/lipid-transfer protein/seed storage 2S albumin"/>
    <property type="match status" value="1"/>
</dbReference>
<evidence type="ECO:0000313" key="2">
    <source>
        <dbReference type="EMBL" id="RZR70499.1"/>
    </source>
</evidence>
<evidence type="ECO:0000259" key="1">
    <source>
        <dbReference type="Pfam" id="PF14368"/>
    </source>
</evidence>
<sequence length="154" mass="16247">MAFESGQAVCNMTQEGFDACKPSVTPPNPPPPSVACCKALANADLPCLCSYKNSPLLPALGIDPGLAMKLPPKCNLKLPANLAHPHCLYPQLCMARTMMTSTRSPSSSLATVVVHPPLLSAAVAHPRIPTDHRLWLLPLTTRDLLASQASSSAV</sequence>
<dbReference type="Pfam" id="PF14368">
    <property type="entry name" value="LTP_2"/>
    <property type="match status" value="1"/>
</dbReference>
<organism evidence="2">
    <name type="scientific">Ensete ventricosum</name>
    <name type="common">Abyssinian banana</name>
    <name type="synonym">Musa ensete</name>
    <dbReference type="NCBI Taxonomy" id="4639"/>
    <lineage>
        <taxon>Eukaryota</taxon>
        <taxon>Viridiplantae</taxon>
        <taxon>Streptophyta</taxon>
        <taxon>Embryophyta</taxon>
        <taxon>Tracheophyta</taxon>
        <taxon>Spermatophyta</taxon>
        <taxon>Magnoliopsida</taxon>
        <taxon>Liliopsida</taxon>
        <taxon>Zingiberales</taxon>
        <taxon>Musaceae</taxon>
        <taxon>Ensete</taxon>
    </lineage>
</organism>
<dbReference type="InterPro" id="IPR016140">
    <property type="entry name" value="Bifunc_inhib/LTP/seed_store"/>
</dbReference>
<dbReference type="PANTHER" id="PTHR33122">
    <property type="entry name" value="LIPID BINDING PROTEIN-RELATED"/>
    <property type="match status" value="1"/>
</dbReference>
<dbReference type="InterPro" id="IPR036312">
    <property type="entry name" value="Bifun_inhib/LTP/seed_sf"/>
</dbReference>
<dbReference type="EMBL" id="KV875442">
    <property type="protein sequence ID" value="RZR70499.1"/>
    <property type="molecule type" value="Genomic_DNA"/>
</dbReference>